<dbReference type="InterPro" id="IPR002347">
    <property type="entry name" value="SDR_fam"/>
</dbReference>
<dbReference type="SUPFAM" id="SSF51735">
    <property type="entry name" value="NAD(P)-binding Rossmann-fold domains"/>
    <property type="match status" value="1"/>
</dbReference>
<dbReference type="Gene3D" id="3.40.50.720">
    <property type="entry name" value="NAD(P)-binding Rossmann-like Domain"/>
    <property type="match status" value="1"/>
</dbReference>
<evidence type="ECO:0000313" key="3">
    <source>
        <dbReference type="Proteomes" id="UP001056535"/>
    </source>
</evidence>
<protein>
    <submittedName>
        <fullName evidence="2">SDR family oxidoreductase</fullName>
    </submittedName>
</protein>
<proteinExistence type="inferred from homology"/>
<dbReference type="NCBIfam" id="NF005559">
    <property type="entry name" value="PRK07231.1"/>
    <property type="match status" value="1"/>
</dbReference>
<dbReference type="CDD" id="cd05233">
    <property type="entry name" value="SDR_c"/>
    <property type="match status" value="1"/>
</dbReference>
<evidence type="ECO:0000313" key="2">
    <source>
        <dbReference type="EMBL" id="USQ77710.1"/>
    </source>
</evidence>
<dbReference type="PRINTS" id="PR00080">
    <property type="entry name" value="SDRFAMILY"/>
</dbReference>
<sequence length="258" mass="25791">MGQESTASITGRFEGRVALVTGASRGIGLAVARRIVQEGGRVCVTGRKQEGLDAAVAELGGDTAMAVAGSADDPDHQDATVAAVLEQFGSLDVLVNNTGINPSYGPLAQADLGALRKILEVNVLAALAWTRKAVAAGLGAPGGAVVNIASVAGLKPAAGIGFYGTSKAALIHLTQQLAAELAPEVRVNAVAPAVVRTRFAGALFEGREAEVAATYPLGRLGAPDDIGAAVAFLASDDASWVTGQTLVVDGGLTLSGGI</sequence>
<dbReference type="InterPro" id="IPR036291">
    <property type="entry name" value="NAD(P)-bd_dom_sf"/>
</dbReference>
<dbReference type="RefSeq" id="WP_252623152.1">
    <property type="nucleotide sequence ID" value="NZ_CP099490.1"/>
</dbReference>
<dbReference type="PRINTS" id="PR00081">
    <property type="entry name" value="GDHRDH"/>
</dbReference>
<dbReference type="EMBL" id="CP099490">
    <property type="protein sequence ID" value="USQ77710.1"/>
    <property type="molecule type" value="Genomic_DNA"/>
</dbReference>
<organism evidence="2 3">
    <name type="scientific">Ornithinimicrobium cryptoxanthini</name>
    <dbReference type="NCBI Taxonomy" id="2934161"/>
    <lineage>
        <taxon>Bacteria</taxon>
        <taxon>Bacillati</taxon>
        <taxon>Actinomycetota</taxon>
        <taxon>Actinomycetes</taxon>
        <taxon>Micrococcales</taxon>
        <taxon>Ornithinimicrobiaceae</taxon>
        <taxon>Ornithinimicrobium</taxon>
    </lineage>
</organism>
<comment type="similarity">
    <text evidence="1">Belongs to the short-chain dehydrogenases/reductases (SDR) family.</text>
</comment>
<gene>
    <name evidence="2" type="ORF">NF557_07365</name>
</gene>
<dbReference type="PROSITE" id="PS00061">
    <property type="entry name" value="ADH_SHORT"/>
    <property type="match status" value="1"/>
</dbReference>
<evidence type="ECO:0000256" key="1">
    <source>
        <dbReference type="ARBA" id="ARBA00006484"/>
    </source>
</evidence>
<name>A0ABY4YLQ5_9MICO</name>
<dbReference type="Proteomes" id="UP001056535">
    <property type="component" value="Chromosome"/>
</dbReference>
<keyword evidence="3" id="KW-1185">Reference proteome</keyword>
<reference evidence="2" key="1">
    <citation type="submission" date="2022-06" db="EMBL/GenBank/DDBJ databases">
        <title>Ornithinimicrobium JY.X270.</title>
        <authorList>
            <person name="Huang Y."/>
        </authorList>
    </citation>
    <scope>NUCLEOTIDE SEQUENCE</scope>
    <source>
        <strain evidence="2">JY.X270</strain>
    </source>
</reference>
<dbReference type="PANTHER" id="PTHR43943">
    <property type="entry name" value="DEHYDROGENASE/REDUCTASE (SDR FAMILY) MEMBER 4"/>
    <property type="match status" value="1"/>
</dbReference>
<dbReference type="PANTHER" id="PTHR43943:SF2">
    <property type="entry name" value="DEHYDROGENASE_REDUCTASE 4"/>
    <property type="match status" value="1"/>
</dbReference>
<accession>A0ABY4YLQ5</accession>
<dbReference type="Pfam" id="PF13561">
    <property type="entry name" value="adh_short_C2"/>
    <property type="match status" value="1"/>
</dbReference>
<dbReference type="InterPro" id="IPR020904">
    <property type="entry name" value="Sc_DH/Rdtase_CS"/>
</dbReference>